<name>A0ABV6L4K7_9SPHI</name>
<evidence type="ECO:0000313" key="2">
    <source>
        <dbReference type="Proteomes" id="UP001589828"/>
    </source>
</evidence>
<dbReference type="SUPFAM" id="SSF53448">
    <property type="entry name" value="Nucleotide-diphospho-sugar transferases"/>
    <property type="match status" value="1"/>
</dbReference>
<evidence type="ECO:0000313" key="1">
    <source>
        <dbReference type="EMBL" id="MFC0514398.1"/>
    </source>
</evidence>
<dbReference type="Proteomes" id="UP001589828">
    <property type="component" value="Unassembled WGS sequence"/>
</dbReference>
<organism evidence="1 2">
    <name type="scientific">Mucilaginibacter angelicae</name>
    <dbReference type="NCBI Taxonomy" id="869718"/>
    <lineage>
        <taxon>Bacteria</taxon>
        <taxon>Pseudomonadati</taxon>
        <taxon>Bacteroidota</taxon>
        <taxon>Sphingobacteriia</taxon>
        <taxon>Sphingobacteriales</taxon>
        <taxon>Sphingobacteriaceae</taxon>
        <taxon>Mucilaginibacter</taxon>
    </lineage>
</organism>
<dbReference type="InterPro" id="IPR029044">
    <property type="entry name" value="Nucleotide-diphossugar_trans"/>
</dbReference>
<dbReference type="EMBL" id="JBHLTS010000020">
    <property type="protein sequence ID" value="MFC0514398.1"/>
    <property type="molecule type" value="Genomic_DNA"/>
</dbReference>
<keyword evidence="2" id="KW-1185">Reference proteome</keyword>
<comment type="caution">
    <text evidence="1">The sequence shown here is derived from an EMBL/GenBank/DDBJ whole genome shotgun (WGS) entry which is preliminary data.</text>
</comment>
<sequence length="293" mass="34341">MKVSGFTFIRNAVRNDYPIVEAITSILPLCDEFIVVAGNSDDGTRGLIEAINSPIIKIIDSVWDESLREGGKVFAAETDKAFAAISPDADWCFYIQGDEAVHEKYHPLIKKEMQEALNKPDIEGLLFKYLHFYGSYDYYGHSRRWYRREIRLLKNIKGIHSYRDAQGFRLDNRKINVKLIDAYIYHYGWAKPPQGLTSKVRNFNKFYHDETWFAEHLPETYEFDYGNADRLIRFTGTHPAPMQKRIAATNWNIDFDSKKLRAGMDFRRKALQKIEDITGWRVGEYRNYKIVER</sequence>
<reference evidence="1 2" key="1">
    <citation type="submission" date="2024-09" db="EMBL/GenBank/DDBJ databases">
        <authorList>
            <person name="Sun Q."/>
            <person name="Mori K."/>
        </authorList>
    </citation>
    <scope>NUCLEOTIDE SEQUENCE [LARGE SCALE GENOMIC DNA]</scope>
    <source>
        <strain evidence="1 2">NCAIM B.02415</strain>
    </source>
</reference>
<gene>
    <name evidence="1" type="ORF">ACFFGT_09310</name>
</gene>
<accession>A0ABV6L4K7</accession>
<dbReference type="RefSeq" id="WP_377022248.1">
    <property type="nucleotide sequence ID" value="NZ_JBHLTS010000020.1"/>
</dbReference>
<protein>
    <submittedName>
        <fullName evidence="1">Glycosyltransferase family 2 protein</fullName>
    </submittedName>
</protein>
<proteinExistence type="predicted"/>